<gene>
    <name evidence="1" type="ORF">PDMSB3_0045</name>
</gene>
<dbReference type="KEGG" id="pdio:PDMSB3_0045"/>
<proteinExistence type="predicted"/>
<keyword evidence="2" id="KW-1185">Reference proteome</keyword>
<protein>
    <submittedName>
        <fullName evidence="1">Uncharacterized protein</fullName>
    </submittedName>
</protein>
<dbReference type="Proteomes" id="UP000325811">
    <property type="component" value="Chromosome I"/>
</dbReference>
<evidence type="ECO:0000313" key="2">
    <source>
        <dbReference type="Proteomes" id="UP000325811"/>
    </source>
</evidence>
<dbReference type="AlphaFoldDB" id="A0A5Q4Z8D2"/>
<reference evidence="1 2" key="1">
    <citation type="submission" date="2019-08" db="EMBL/GenBank/DDBJ databases">
        <authorList>
            <person name="Herpell B J."/>
        </authorList>
    </citation>
    <scope>NUCLEOTIDE SEQUENCE [LARGE SCALE GENOMIC DNA]</scope>
    <source>
        <strain evidence="2">Msb3</strain>
    </source>
</reference>
<evidence type="ECO:0000313" key="1">
    <source>
        <dbReference type="EMBL" id="VVD26507.1"/>
    </source>
</evidence>
<dbReference type="EMBL" id="LR699553">
    <property type="protein sequence ID" value="VVD26507.1"/>
    <property type="molecule type" value="Genomic_DNA"/>
</dbReference>
<name>A0A5Q4Z8D2_9BURK</name>
<accession>A0A5Q4Z8D2</accession>
<sequence>MLVNYYYVYIYKDYKNQGSVYEARCASGHRPDKEIGLGV</sequence>
<organism evidence="1 2">
    <name type="scientific">Paraburkholderia dioscoreae</name>
    <dbReference type="NCBI Taxonomy" id="2604047"/>
    <lineage>
        <taxon>Bacteria</taxon>
        <taxon>Pseudomonadati</taxon>
        <taxon>Pseudomonadota</taxon>
        <taxon>Betaproteobacteria</taxon>
        <taxon>Burkholderiales</taxon>
        <taxon>Burkholderiaceae</taxon>
        <taxon>Paraburkholderia</taxon>
    </lineage>
</organism>